<reference evidence="9 10" key="1">
    <citation type="submission" date="2018-12" db="EMBL/GenBank/DDBJ databases">
        <authorList>
            <consortium name="Pathogen Informatics"/>
        </authorList>
    </citation>
    <scope>NUCLEOTIDE SEQUENCE [LARGE SCALE GENOMIC DNA]</scope>
    <source>
        <strain evidence="9 10">NCTC949</strain>
    </source>
</reference>
<dbReference type="PANTHER" id="PTHR43124">
    <property type="entry name" value="PURINE EFFLUX PUMP PBUE"/>
    <property type="match status" value="1"/>
</dbReference>
<evidence type="ECO:0000256" key="2">
    <source>
        <dbReference type="ARBA" id="ARBA00007520"/>
    </source>
</evidence>
<dbReference type="InterPro" id="IPR001958">
    <property type="entry name" value="Tet-R_TetA/multi-R_MdtG-like"/>
</dbReference>
<dbReference type="InterPro" id="IPR005829">
    <property type="entry name" value="Sugar_transporter_CS"/>
</dbReference>
<feature type="transmembrane region" description="Helical" evidence="7">
    <location>
        <begin position="143"/>
        <end position="165"/>
    </location>
</feature>
<dbReference type="PANTHER" id="PTHR43124:SF3">
    <property type="entry name" value="CHLORAMPHENICOL EFFLUX PUMP RV0191"/>
    <property type="match status" value="1"/>
</dbReference>
<feature type="transmembrane region" description="Helical" evidence="7">
    <location>
        <begin position="225"/>
        <end position="247"/>
    </location>
</feature>
<protein>
    <submittedName>
        <fullName evidence="9">Multidrug resistance protein</fullName>
    </submittedName>
</protein>
<evidence type="ECO:0000313" key="10">
    <source>
        <dbReference type="Proteomes" id="UP000271380"/>
    </source>
</evidence>
<keyword evidence="5 7" id="KW-1133">Transmembrane helix</keyword>
<feature type="transmembrane region" description="Helical" evidence="7">
    <location>
        <begin position="45"/>
        <end position="70"/>
    </location>
</feature>
<name>A0AB38VXR8_9CORY</name>
<feature type="transmembrane region" description="Helical" evidence="7">
    <location>
        <begin position="343"/>
        <end position="362"/>
    </location>
</feature>
<feature type="transmembrane region" description="Helical" evidence="7">
    <location>
        <begin position="253"/>
        <end position="272"/>
    </location>
</feature>
<comment type="similarity">
    <text evidence="2">Belongs to the major facilitator superfamily. TCR/Tet family.</text>
</comment>
<dbReference type="Gene3D" id="1.20.1250.20">
    <property type="entry name" value="MFS general substrate transporter like domains"/>
    <property type="match status" value="1"/>
</dbReference>
<feature type="transmembrane region" description="Helical" evidence="7">
    <location>
        <begin position="171"/>
        <end position="189"/>
    </location>
</feature>
<evidence type="ECO:0000256" key="1">
    <source>
        <dbReference type="ARBA" id="ARBA00004651"/>
    </source>
</evidence>
<evidence type="ECO:0000256" key="4">
    <source>
        <dbReference type="ARBA" id="ARBA00022692"/>
    </source>
</evidence>
<dbReference type="PRINTS" id="PR01035">
    <property type="entry name" value="TCRTETA"/>
</dbReference>
<dbReference type="InterPro" id="IPR011701">
    <property type="entry name" value="MFS"/>
</dbReference>
<keyword evidence="6 7" id="KW-0472">Membrane</keyword>
<dbReference type="GO" id="GO:0005886">
    <property type="term" value="C:plasma membrane"/>
    <property type="evidence" value="ECO:0007669"/>
    <property type="project" value="UniProtKB-SubCell"/>
</dbReference>
<organism evidence="9 10">
    <name type="scientific">Corynebacterium kutscheri</name>
    <dbReference type="NCBI Taxonomy" id="35755"/>
    <lineage>
        <taxon>Bacteria</taxon>
        <taxon>Bacillati</taxon>
        <taxon>Actinomycetota</taxon>
        <taxon>Actinomycetes</taxon>
        <taxon>Mycobacteriales</taxon>
        <taxon>Corynebacteriaceae</taxon>
        <taxon>Corynebacterium</taxon>
    </lineage>
</organism>
<sequence length="405" mass="42992">MQVKKLVHTRPKIPHEIQIMVVAAFVIALGYGIVAPVIPQFATSFGVGVAVAGLVISVFAGTRFIFAPVAGVLIDSLGARKMYLLGLITVAISTGLCGFAQEYWQLVALRGLAGFGSTTFTVSAMGLIVRLSPPEIRGHTSSVYATGFVFGNILGPLLGAVLSVLGLRWPFFIYAMMVALAALLVWWRMPRTIGVRLDKNTELPVMSFNYALKSRAYRAALLSNFINGWVNFGVRIATVPLFVAAVFTHGSAVVGFAMTAFAAGNALALLFSGDAADRYGRKPLAVSGLFMCGIFTALVGFTSQIIPLLVISGLAGFGTGLYNPAVQAVVADVIGNKRSGGKVLANYQMVSDLGTIVGPIFIGVVAQTLGFDKAFVMCGGLFLLAALLWLFAEETLLRPMQQHML</sequence>
<comment type="subcellular location">
    <subcellularLocation>
        <location evidence="1">Cell membrane</location>
        <topology evidence="1">Multi-pass membrane protein</topology>
    </subcellularLocation>
</comment>
<evidence type="ECO:0000313" key="9">
    <source>
        <dbReference type="EMBL" id="VEH08960.1"/>
    </source>
</evidence>
<dbReference type="EMBL" id="LR134377">
    <property type="protein sequence ID" value="VEH08960.1"/>
    <property type="molecule type" value="Genomic_DNA"/>
</dbReference>
<feature type="domain" description="Major facilitator superfamily (MFS) profile" evidence="8">
    <location>
        <begin position="16"/>
        <end position="397"/>
    </location>
</feature>
<evidence type="ECO:0000256" key="3">
    <source>
        <dbReference type="ARBA" id="ARBA00022475"/>
    </source>
</evidence>
<keyword evidence="4 7" id="KW-0812">Transmembrane</keyword>
<dbReference type="Pfam" id="PF00083">
    <property type="entry name" value="Sugar_tr"/>
    <property type="match status" value="1"/>
</dbReference>
<dbReference type="InterPro" id="IPR050189">
    <property type="entry name" value="MFS_Efflux_Transporters"/>
</dbReference>
<evidence type="ECO:0000259" key="8">
    <source>
        <dbReference type="PROSITE" id="PS50850"/>
    </source>
</evidence>
<dbReference type="CDD" id="cd17325">
    <property type="entry name" value="MFS_MdtG_SLC18_like"/>
    <property type="match status" value="1"/>
</dbReference>
<accession>A0AB38VXR8</accession>
<evidence type="ECO:0000256" key="7">
    <source>
        <dbReference type="SAM" id="Phobius"/>
    </source>
</evidence>
<evidence type="ECO:0000256" key="5">
    <source>
        <dbReference type="ARBA" id="ARBA00022989"/>
    </source>
</evidence>
<dbReference type="InterPro" id="IPR036259">
    <property type="entry name" value="MFS_trans_sf"/>
</dbReference>
<dbReference type="GO" id="GO:0022857">
    <property type="term" value="F:transmembrane transporter activity"/>
    <property type="evidence" value="ECO:0007669"/>
    <property type="project" value="InterPro"/>
</dbReference>
<dbReference type="PROSITE" id="PS50850">
    <property type="entry name" value="MFS"/>
    <property type="match status" value="1"/>
</dbReference>
<feature type="transmembrane region" description="Helical" evidence="7">
    <location>
        <begin position="107"/>
        <end position="131"/>
    </location>
</feature>
<dbReference type="PROSITE" id="PS00216">
    <property type="entry name" value="SUGAR_TRANSPORT_1"/>
    <property type="match status" value="1"/>
</dbReference>
<dbReference type="InterPro" id="IPR020846">
    <property type="entry name" value="MFS_dom"/>
</dbReference>
<proteinExistence type="inferred from homology"/>
<feature type="transmembrane region" description="Helical" evidence="7">
    <location>
        <begin position="308"/>
        <end position="331"/>
    </location>
</feature>
<keyword evidence="3" id="KW-1003">Cell membrane</keyword>
<dbReference type="SUPFAM" id="SSF103473">
    <property type="entry name" value="MFS general substrate transporter"/>
    <property type="match status" value="1"/>
</dbReference>
<dbReference type="InterPro" id="IPR005828">
    <property type="entry name" value="MFS_sugar_transport-like"/>
</dbReference>
<dbReference type="Pfam" id="PF07690">
    <property type="entry name" value="MFS_1"/>
    <property type="match status" value="1"/>
</dbReference>
<dbReference type="Gene3D" id="1.20.1720.10">
    <property type="entry name" value="Multidrug resistance protein D"/>
    <property type="match status" value="1"/>
</dbReference>
<feature type="transmembrane region" description="Helical" evidence="7">
    <location>
        <begin position="284"/>
        <end position="302"/>
    </location>
</feature>
<feature type="transmembrane region" description="Helical" evidence="7">
    <location>
        <begin position="21"/>
        <end position="39"/>
    </location>
</feature>
<dbReference type="AlphaFoldDB" id="A0AB38VXR8"/>
<evidence type="ECO:0000256" key="6">
    <source>
        <dbReference type="ARBA" id="ARBA00023136"/>
    </source>
</evidence>
<feature type="transmembrane region" description="Helical" evidence="7">
    <location>
        <begin position="374"/>
        <end position="392"/>
    </location>
</feature>
<feature type="transmembrane region" description="Helical" evidence="7">
    <location>
        <begin position="82"/>
        <end position="101"/>
    </location>
</feature>
<gene>
    <name evidence="9" type="primary">tetA_2</name>
    <name evidence="9" type="ORF">NCTC949_02086</name>
</gene>
<dbReference type="Proteomes" id="UP000271380">
    <property type="component" value="Chromosome"/>
</dbReference>